<evidence type="ECO:0000313" key="5">
    <source>
        <dbReference type="EMBL" id="CAF1280930.1"/>
    </source>
</evidence>
<dbReference type="SUPFAM" id="SSF51905">
    <property type="entry name" value="FAD/NAD(P)-binding domain"/>
    <property type="match status" value="1"/>
</dbReference>
<evidence type="ECO:0000256" key="2">
    <source>
        <dbReference type="ARBA" id="ARBA00023033"/>
    </source>
</evidence>
<evidence type="ECO:0000259" key="3">
    <source>
        <dbReference type="Pfam" id="PF01494"/>
    </source>
</evidence>
<comment type="caution">
    <text evidence="5">The sequence shown here is derived from an EMBL/GenBank/DDBJ whole genome shotgun (WGS) entry which is preliminary data.</text>
</comment>
<dbReference type="EMBL" id="CAJNOH010000616">
    <property type="protein sequence ID" value="CAF1088878.1"/>
    <property type="molecule type" value="Genomic_DNA"/>
</dbReference>
<sequence>MHRGNFQQLLLRHVRDEVGETSIRLDQKLVTFQSHSDHVEVDFVNPSTGDRNIELAKVLIGADGINSTVRKILYPDEDRPLWRGLTVWRGVTPTEKLFLDGRTKILMGNPNELELVVYPVSSNLINWACLARTEDPDVQTSPVTVEWNNIGRVEDLLPLISNMKLAFLDINHLIQSSMIINKFPLTDRDPLPRWTHNRVTLLGDAAHPMYPNGSNGASQAILDARGLVLCFRQHGVTPQGLQAYDDLRRPVANTVVLAARQYGIEELLKIVDERAPCGFQQLSDVIPSAEFEVMMSNFKKVAGLNVQQINQEPPLF</sequence>
<keyword evidence="1" id="KW-0560">Oxidoreductase</keyword>
<organism evidence="5 6">
    <name type="scientific">Rotaria sordida</name>
    <dbReference type="NCBI Taxonomy" id="392033"/>
    <lineage>
        <taxon>Eukaryota</taxon>
        <taxon>Metazoa</taxon>
        <taxon>Spiralia</taxon>
        <taxon>Gnathifera</taxon>
        <taxon>Rotifera</taxon>
        <taxon>Eurotatoria</taxon>
        <taxon>Bdelloidea</taxon>
        <taxon>Philodinida</taxon>
        <taxon>Philodinidae</taxon>
        <taxon>Rotaria</taxon>
    </lineage>
</organism>
<dbReference type="Proteomes" id="UP000663870">
    <property type="component" value="Unassembled WGS sequence"/>
</dbReference>
<dbReference type="InterPro" id="IPR050493">
    <property type="entry name" value="FAD-dep_Monooxygenase_BioMet"/>
</dbReference>
<dbReference type="PRINTS" id="PR00420">
    <property type="entry name" value="RNGMNOXGNASE"/>
</dbReference>
<dbReference type="AlphaFoldDB" id="A0A815C647"/>
<dbReference type="EMBL" id="CAJNOL010001074">
    <property type="protein sequence ID" value="CAF1280930.1"/>
    <property type="molecule type" value="Genomic_DNA"/>
</dbReference>
<protein>
    <recommendedName>
        <fullName evidence="3">FAD-binding domain-containing protein</fullName>
    </recommendedName>
</protein>
<feature type="domain" description="FAD-binding" evidence="3">
    <location>
        <begin position="10"/>
        <end position="256"/>
    </location>
</feature>
<reference evidence="5" key="1">
    <citation type="submission" date="2021-02" db="EMBL/GenBank/DDBJ databases">
        <authorList>
            <person name="Nowell W R."/>
        </authorList>
    </citation>
    <scope>NUCLEOTIDE SEQUENCE</scope>
</reference>
<keyword evidence="6" id="KW-1185">Reference proteome</keyword>
<evidence type="ECO:0000256" key="1">
    <source>
        <dbReference type="ARBA" id="ARBA00023002"/>
    </source>
</evidence>
<evidence type="ECO:0000313" key="4">
    <source>
        <dbReference type="EMBL" id="CAF1088878.1"/>
    </source>
</evidence>
<name>A0A815C647_9BILA</name>
<dbReference type="GO" id="GO:0071949">
    <property type="term" value="F:FAD binding"/>
    <property type="evidence" value="ECO:0007669"/>
    <property type="project" value="InterPro"/>
</dbReference>
<keyword evidence="2" id="KW-0503">Monooxygenase</keyword>
<dbReference type="InterPro" id="IPR002938">
    <property type="entry name" value="FAD-bd"/>
</dbReference>
<dbReference type="Gene3D" id="3.50.50.60">
    <property type="entry name" value="FAD/NAD(P)-binding domain"/>
    <property type="match status" value="1"/>
</dbReference>
<dbReference type="Proteomes" id="UP000663854">
    <property type="component" value="Unassembled WGS sequence"/>
</dbReference>
<accession>A0A815C647</accession>
<dbReference type="PANTHER" id="PTHR13789:SF268">
    <property type="entry name" value="5-METHYLPHENAZINE-1-CARBOXYLATE 1-MONOOXYGENASE"/>
    <property type="match status" value="1"/>
</dbReference>
<gene>
    <name evidence="5" type="ORF">JXQ802_LOCUS28490</name>
    <name evidence="4" type="ORF">PYM288_LOCUS19071</name>
</gene>
<evidence type="ECO:0000313" key="6">
    <source>
        <dbReference type="Proteomes" id="UP000663870"/>
    </source>
</evidence>
<proteinExistence type="predicted"/>
<dbReference type="SUPFAM" id="SSF54373">
    <property type="entry name" value="FAD-linked reductases, C-terminal domain"/>
    <property type="match status" value="1"/>
</dbReference>
<dbReference type="InterPro" id="IPR036188">
    <property type="entry name" value="FAD/NAD-bd_sf"/>
</dbReference>
<dbReference type="GO" id="GO:0004497">
    <property type="term" value="F:monooxygenase activity"/>
    <property type="evidence" value="ECO:0007669"/>
    <property type="project" value="UniProtKB-KW"/>
</dbReference>
<dbReference type="Pfam" id="PF01494">
    <property type="entry name" value="FAD_binding_3"/>
    <property type="match status" value="1"/>
</dbReference>
<dbReference type="PANTHER" id="PTHR13789">
    <property type="entry name" value="MONOOXYGENASE"/>
    <property type="match status" value="1"/>
</dbReference>